<keyword evidence="2" id="KW-1185">Reference proteome</keyword>
<feature type="non-terminal residue" evidence="1">
    <location>
        <position position="1"/>
    </location>
</feature>
<accession>A0ABV1XFF0</accession>
<name>A0ABV1XFF0_9ACTN</name>
<organism evidence="1 2">
    <name type="scientific">Streptomyces hyaluromycini</name>
    <dbReference type="NCBI Taxonomy" id="1377993"/>
    <lineage>
        <taxon>Bacteria</taxon>
        <taxon>Bacillati</taxon>
        <taxon>Actinomycetota</taxon>
        <taxon>Actinomycetes</taxon>
        <taxon>Kitasatosporales</taxon>
        <taxon>Streptomycetaceae</taxon>
        <taxon>Streptomyces</taxon>
    </lineage>
</organism>
<comment type="caution">
    <text evidence="1">The sequence shown here is derived from an EMBL/GenBank/DDBJ whole genome shotgun (WGS) entry which is preliminary data.</text>
</comment>
<sequence>ATDVARLVAQALGQLHRPAEVIVADPAGLALDELTAASVAVHAGPPTAPWVADWTDLTEDRPDTLLLDLLCAQEFSGADAVGHTPAADDYAFVPALHPLLVRRSLLDSGTPPDSWSRAGHRLFAVRGKEPS</sequence>
<protein>
    <submittedName>
        <fullName evidence="1">Uncharacterized protein</fullName>
    </submittedName>
</protein>
<reference evidence="1 2" key="1">
    <citation type="submission" date="2024-06" db="EMBL/GenBank/DDBJ databases">
        <title>The Natural Products Discovery Center: Release of the First 8490 Sequenced Strains for Exploring Actinobacteria Biosynthetic Diversity.</title>
        <authorList>
            <person name="Kalkreuter E."/>
            <person name="Kautsar S.A."/>
            <person name="Yang D."/>
            <person name="Bader C.D."/>
            <person name="Teijaro C.N."/>
            <person name="Fluegel L."/>
            <person name="Davis C.M."/>
            <person name="Simpson J.R."/>
            <person name="Lauterbach L."/>
            <person name="Steele A.D."/>
            <person name="Gui C."/>
            <person name="Meng S."/>
            <person name="Li G."/>
            <person name="Viehrig K."/>
            <person name="Ye F."/>
            <person name="Su P."/>
            <person name="Kiefer A.F."/>
            <person name="Nichols A."/>
            <person name="Cepeda A.J."/>
            <person name="Yan W."/>
            <person name="Fan B."/>
            <person name="Jiang Y."/>
            <person name="Adhikari A."/>
            <person name="Zheng C.-J."/>
            <person name="Schuster L."/>
            <person name="Cowan T.M."/>
            <person name="Smanski M.J."/>
            <person name="Chevrette M.G."/>
            <person name="De Carvalho L.P.S."/>
            <person name="Shen B."/>
        </authorList>
    </citation>
    <scope>NUCLEOTIDE SEQUENCE [LARGE SCALE GENOMIC DNA]</scope>
    <source>
        <strain evidence="1 2">NPDC000234</strain>
    </source>
</reference>
<gene>
    <name evidence="1" type="ORF">ABT404_51410</name>
</gene>
<evidence type="ECO:0000313" key="1">
    <source>
        <dbReference type="EMBL" id="MER7187781.1"/>
    </source>
</evidence>
<dbReference type="Proteomes" id="UP001474181">
    <property type="component" value="Unassembled WGS sequence"/>
</dbReference>
<dbReference type="RefSeq" id="WP_350792444.1">
    <property type="nucleotide sequence ID" value="NZ_JBEPEK010000911.1"/>
</dbReference>
<dbReference type="EMBL" id="JBEPEK010000911">
    <property type="protein sequence ID" value="MER7187781.1"/>
    <property type="molecule type" value="Genomic_DNA"/>
</dbReference>
<evidence type="ECO:0000313" key="2">
    <source>
        <dbReference type="Proteomes" id="UP001474181"/>
    </source>
</evidence>
<proteinExistence type="predicted"/>